<evidence type="ECO:0000256" key="9">
    <source>
        <dbReference type="SAM" id="MobiDB-lite"/>
    </source>
</evidence>
<evidence type="ECO:0000256" key="5">
    <source>
        <dbReference type="ARBA" id="ARBA00022588"/>
    </source>
</evidence>
<evidence type="ECO:0000256" key="7">
    <source>
        <dbReference type="ARBA" id="ARBA00022859"/>
    </source>
</evidence>
<keyword evidence="5" id="KW-0399">Innate immunity</keyword>
<comment type="similarity">
    <text evidence="2">Belongs to the insect defense protein family.</text>
</comment>
<feature type="signal peptide" evidence="10">
    <location>
        <begin position="1"/>
        <end position="27"/>
    </location>
</feature>
<keyword evidence="8" id="KW-0044">Antibiotic</keyword>
<dbReference type="GO" id="GO:0045087">
    <property type="term" value="P:innate immune response"/>
    <property type="evidence" value="ECO:0007669"/>
    <property type="project" value="UniProtKB-KW"/>
</dbReference>
<dbReference type="EMBL" id="CAJPEX010001167">
    <property type="protein sequence ID" value="CAG0918406.1"/>
    <property type="molecule type" value="Genomic_DNA"/>
</dbReference>
<evidence type="ECO:0000256" key="10">
    <source>
        <dbReference type="SAM" id="SignalP"/>
    </source>
</evidence>
<organism evidence="12">
    <name type="scientific">Notodromas monacha</name>
    <dbReference type="NCBI Taxonomy" id="399045"/>
    <lineage>
        <taxon>Eukaryota</taxon>
        <taxon>Metazoa</taxon>
        <taxon>Ecdysozoa</taxon>
        <taxon>Arthropoda</taxon>
        <taxon>Crustacea</taxon>
        <taxon>Oligostraca</taxon>
        <taxon>Ostracoda</taxon>
        <taxon>Podocopa</taxon>
        <taxon>Podocopida</taxon>
        <taxon>Cypridocopina</taxon>
        <taxon>Cypridoidea</taxon>
        <taxon>Cyprididae</taxon>
        <taxon>Notodromas</taxon>
    </lineage>
</organism>
<evidence type="ECO:0000256" key="2">
    <source>
        <dbReference type="ARBA" id="ARBA00008501"/>
    </source>
</evidence>
<feature type="chain" id="PRO_5036210284" description="Reelin domain-containing protein" evidence="10">
    <location>
        <begin position="28"/>
        <end position="428"/>
    </location>
</feature>
<keyword evidence="13" id="KW-1185">Reference proteome</keyword>
<gene>
    <name evidence="12" type="ORF">NMOB1V02_LOCUS5963</name>
</gene>
<evidence type="ECO:0000259" key="11">
    <source>
        <dbReference type="Pfam" id="PF02014"/>
    </source>
</evidence>
<protein>
    <recommendedName>
        <fullName evidence="11">Reelin domain-containing protein</fullName>
    </recommendedName>
</protein>
<reference evidence="12" key="1">
    <citation type="submission" date="2020-11" db="EMBL/GenBank/DDBJ databases">
        <authorList>
            <person name="Tran Van P."/>
        </authorList>
    </citation>
    <scope>NUCLEOTIDE SEQUENCE</scope>
</reference>
<dbReference type="InterPro" id="IPR051237">
    <property type="entry name" value="Ferric-chelate_Red/DefProt"/>
</dbReference>
<accession>A0A7R9BPH0</accession>
<sequence>MSLLSGKNMHVLLIPLIALSCFEWSSAANMMSLAKDCWDPNEPFHRSPLRNATSVNNSTTQQQPLPALTPGRQQDAQIRIAIDADSYRIGQKVTVTVSSDNPFEAYVITATGSTVRNTDEVWPGNFLPESSDRRQVLLSCNEQLNSAAASGPERSDFRSVSASWLPPDRDVGLVSFKVAVLRGNVFWTNETARLQFFPFPPPIDQCGERKFCLRKCNRAITNCPSSEAEIVYMQDKWEGREPLLAVLGGVAPGPMDFVAMGYTADKDQLSNSDLTICARSLINSTTSTTRPILQHFLMERLEYGPKRSGLNEGSENFNIDSSSTMDDVRVWCKFTRPVTGLSRKTLDLKKPLYKFYFTGTRNENGDVVIPKEPGMLLSANKYNVSRVADIYYFGAASQATQFFAKNGFSAVLLFWIMRQLTVSSFGFN</sequence>
<name>A0A7R9BPH0_9CRUS</name>
<dbReference type="PANTHER" id="PTHR45828">
    <property type="entry name" value="CYTOCHROME B561/FERRIC REDUCTASE TRANSMEMBRANE"/>
    <property type="match status" value="1"/>
</dbReference>
<dbReference type="PROSITE" id="PS51257">
    <property type="entry name" value="PROKAR_LIPOPROTEIN"/>
    <property type="match status" value="1"/>
</dbReference>
<dbReference type="Proteomes" id="UP000678499">
    <property type="component" value="Unassembled WGS sequence"/>
</dbReference>
<evidence type="ECO:0000256" key="1">
    <source>
        <dbReference type="ARBA" id="ARBA00004613"/>
    </source>
</evidence>
<dbReference type="Gene3D" id="2.60.40.4060">
    <property type="entry name" value="Reeler domain"/>
    <property type="match status" value="1"/>
</dbReference>
<evidence type="ECO:0000313" key="12">
    <source>
        <dbReference type="EMBL" id="CAD7278254.1"/>
    </source>
</evidence>
<evidence type="ECO:0000313" key="13">
    <source>
        <dbReference type="Proteomes" id="UP000678499"/>
    </source>
</evidence>
<feature type="domain" description="Reelin" evidence="11">
    <location>
        <begin position="75"/>
        <end position="187"/>
    </location>
</feature>
<keyword evidence="6 10" id="KW-0732">Signal</keyword>
<dbReference type="GO" id="GO:0005576">
    <property type="term" value="C:extracellular region"/>
    <property type="evidence" value="ECO:0007669"/>
    <property type="project" value="UniProtKB-SubCell"/>
</dbReference>
<dbReference type="EMBL" id="OA883204">
    <property type="protein sequence ID" value="CAD7278254.1"/>
    <property type="molecule type" value="Genomic_DNA"/>
</dbReference>
<dbReference type="InterPro" id="IPR002861">
    <property type="entry name" value="Reeler_dom"/>
</dbReference>
<comment type="subcellular location">
    <subcellularLocation>
        <location evidence="1">Secreted</location>
    </subcellularLocation>
</comment>
<feature type="compositionally biased region" description="Polar residues" evidence="9">
    <location>
        <begin position="50"/>
        <end position="64"/>
    </location>
</feature>
<evidence type="ECO:0000256" key="4">
    <source>
        <dbReference type="ARBA" id="ARBA00022529"/>
    </source>
</evidence>
<keyword evidence="7" id="KW-0391">Immunity</keyword>
<evidence type="ECO:0000256" key="8">
    <source>
        <dbReference type="ARBA" id="ARBA00023022"/>
    </source>
</evidence>
<keyword evidence="4" id="KW-0929">Antimicrobial</keyword>
<proteinExistence type="inferred from homology"/>
<dbReference type="GO" id="GO:0042742">
    <property type="term" value="P:defense response to bacterium"/>
    <property type="evidence" value="ECO:0007669"/>
    <property type="project" value="UniProtKB-KW"/>
</dbReference>
<evidence type="ECO:0000256" key="6">
    <source>
        <dbReference type="ARBA" id="ARBA00022729"/>
    </source>
</evidence>
<evidence type="ECO:0000256" key="3">
    <source>
        <dbReference type="ARBA" id="ARBA00022525"/>
    </source>
</evidence>
<dbReference type="AlphaFoldDB" id="A0A7R9BPH0"/>
<dbReference type="InterPro" id="IPR042307">
    <property type="entry name" value="Reeler_sf"/>
</dbReference>
<feature type="region of interest" description="Disordered" evidence="9">
    <location>
        <begin position="48"/>
        <end position="72"/>
    </location>
</feature>
<dbReference type="Pfam" id="PF02014">
    <property type="entry name" value="Reeler"/>
    <property type="match status" value="1"/>
</dbReference>
<dbReference type="GO" id="GO:0016020">
    <property type="term" value="C:membrane"/>
    <property type="evidence" value="ECO:0007669"/>
    <property type="project" value="TreeGrafter"/>
</dbReference>
<dbReference type="PANTHER" id="PTHR45828:SF9">
    <property type="entry name" value="CELL WALL INTEGRITY AND STRESS RESPONSE COMPONENT 4-LIKE-RELATED"/>
    <property type="match status" value="1"/>
</dbReference>
<keyword evidence="3" id="KW-0964">Secreted</keyword>